<comment type="caution">
    <text evidence="5">The sequence shown here is derived from an EMBL/GenBank/DDBJ whole genome shotgun (WGS) entry which is preliminary data.</text>
</comment>
<proteinExistence type="predicted"/>
<dbReference type="InterPro" id="IPR025232">
    <property type="entry name" value="DUF4174"/>
</dbReference>
<accession>A0A9W6K6B6</accession>
<reference evidence="5" key="2">
    <citation type="submission" date="2023-01" db="EMBL/GenBank/DDBJ databases">
        <authorList>
            <person name="Sun Q."/>
            <person name="Evtushenko L."/>
        </authorList>
    </citation>
    <scope>NUCLEOTIDE SEQUENCE</scope>
    <source>
        <strain evidence="5">VKM B-2935</strain>
    </source>
</reference>
<feature type="compositionally biased region" description="Pro residues" evidence="2">
    <location>
        <begin position="151"/>
        <end position="161"/>
    </location>
</feature>
<evidence type="ECO:0000313" key="6">
    <source>
        <dbReference type="Proteomes" id="UP001143328"/>
    </source>
</evidence>
<protein>
    <recommendedName>
        <fullName evidence="4">DUF4174 domain-containing protein</fullName>
    </recommendedName>
</protein>
<dbReference type="Proteomes" id="UP001143328">
    <property type="component" value="Unassembled WGS sequence"/>
</dbReference>
<evidence type="ECO:0000313" key="5">
    <source>
        <dbReference type="EMBL" id="GLK90315.1"/>
    </source>
</evidence>
<feature type="domain" description="DUF4174" evidence="4">
    <location>
        <begin position="27"/>
        <end position="144"/>
    </location>
</feature>
<feature type="signal peptide" evidence="3">
    <location>
        <begin position="1"/>
        <end position="20"/>
    </location>
</feature>
<dbReference type="Pfam" id="PF13778">
    <property type="entry name" value="DUF4174"/>
    <property type="match status" value="1"/>
</dbReference>
<feature type="chain" id="PRO_5040874488" description="DUF4174 domain-containing protein" evidence="3">
    <location>
        <begin position="21"/>
        <end position="161"/>
    </location>
</feature>
<feature type="compositionally biased region" description="Polar residues" evidence="2">
    <location>
        <begin position="130"/>
        <end position="140"/>
    </location>
</feature>
<name>A0A9W6K6B6_9PSED</name>
<keyword evidence="1 3" id="KW-0732">Signal</keyword>
<evidence type="ECO:0000256" key="2">
    <source>
        <dbReference type="SAM" id="MobiDB-lite"/>
    </source>
</evidence>
<evidence type="ECO:0000256" key="3">
    <source>
        <dbReference type="SAM" id="SignalP"/>
    </source>
</evidence>
<reference evidence="5" key="1">
    <citation type="journal article" date="2014" name="Int. J. Syst. Evol. Microbiol.">
        <title>Complete genome sequence of Corynebacterium casei LMG S-19264T (=DSM 44701T), isolated from a smear-ripened cheese.</title>
        <authorList>
            <consortium name="US DOE Joint Genome Institute (JGI-PGF)"/>
            <person name="Walter F."/>
            <person name="Albersmeier A."/>
            <person name="Kalinowski J."/>
            <person name="Ruckert C."/>
        </authorList>
    </citation>
    <scope>NUCLEOTIDE SEQUENCE</scope>
    <source>
        <strain evidence="5">VKM B-2935</strain>
    </source>
</reference>
<evidence type="ECO:0000256" key="1">
    <source>
        <dbReference type="ARBA" id="ARBA00022729"/>
    </source>
</evidence>
<feature type="region of interest" description="Disordered" evidence="2">
    <location>
        <begin position="119"/>
        <end position="161"/>
    </location>
</feature>
<dbReference type="AlphaFoldDB" id="A0A9W6K6B6"/>
<sequence length="161" mass="17132">MFLRSFSMALLVALSGPVVADNDDSPLNADRGQARPVIVIANSAADPALVKLQAALKEPANQAAFKERNMVLYTVVNTLGKREGKDLDPQSTMALIRALKLGASAQAKVILLGKDGEKKLEHSGPVEPQQLFSTVDQLPASQKELSKPVDPNQPAPAPLDD</sequence>
<gene>
    <name evidence="5" type="ORF">GCM10017655_33780</name>
</gene>
<keyword evidence="6" id="KW-1185">Reference proteome</keyword>
<dbReference type="EMBL" id="BSFN01000010">
    <property type="protein sequence ID" value="GLK90315.1"/>
    <property type="molecule type" value="Genomic_DNA"/>
</dbReference>
<organism evidence="5 6">
    <name type="scientific">Pseudomonas turukhanskensis</name>
    <dbReference type="NCBI Taxonomy" id="1806536"/>
    <lineage>
        <taxon>Bacteria</taxon>
        <taxon>Pseudomonadati</taxon>
        <taxon>Pseudomonadota</taxon>
        <taxon>Gammaproteobacteria</taxon>
        <taxon>Pseudomonadales</taxon>
        <taxon>Pseudomonadaceae</taxon>
        <taxon>Pseudomonas</taxon>
    </lineage>
</organism>
<dbReference type="RefSeq" id="WP_271196507.1">
    <property type="nucleotide sequence ID" value="NZ_BSFN01000010.1"/>
</dbReference>
<evidence type="ECO:0000259" key="4">
    <source>
        <dbReference type="Pfam" id="PF13778"/>
    </source>
</evidence>